<reference evidence="9" key="1">
    <citation type="submission" date="2020-01" db="EMBL/GenBank/DDBJ databases">
        <authorList>
            <person name="Mishra B."/>
        </authorList>
    </citation>
    <scope>NUCLEOTIDE SEQUENCE [LARGE SCALE GENOMIC DNA]</scope>
</reference>
<evidence type="ECO:0000256" key="4">
    <source>
        <dbReference type="ARBA" id="ARBA00022723"/>
    </source>
</evidence>
<keyword evidence="8" id="KW-0472">Membrane</keyword>
<dbReference type="GO" id="GO:0005506">
    <property type="term" value="F:iron ion binding"/>
    <property type="evidence" value="ECO:0007669"/>
    <property type="project" value="InterPro"/>
</dbReference>
<keyword evidence="6" id="KW-0408">Iron</keyword>
<proteinExistence type="inferred from homology"/>
<comment type="cofactor">
    <cofactor evidence="1">
        <name>heme</name>
        <dbReference type="ChEBI" id="CHEBI:30413"/>
    </cofactor>
</comment>
<keyword evidence="8" id="KW-1133">Transmembrane helix</keyword>
<dbReference type="OrthoDB" id="1470350at2759"/>
<keyword evidence="8" id="KW-0812">Transmembrane</keyword>
<dbReference type="GO" id="GO:0020037">
    <property type="term" value="F:heme binding"/>
    <property type="evidence" value="ECO:0007669"/>
    <property type="project" value="InterPro"/>
</dbReference>
<protein>
    <recommendedName>
        <fullName evidence="11">Cytochrome P450</fullName>
    </recommendedName>
</protein>
<comment type="caution">
    <text evidence="9">The sequence shown here is derived from an EMBL/GenBank/DDBJ whole genome shotgun (WGS) entry which is preliminary data.</text>
</comment>
<evidence type="ECO:0000256" key="2">
    <source>
        <dbReference type="ARBA" id="ARBA00010617"/>
    </source>
</evidence>
<keyword evidence="4" id="KW-0479">Metal-binding</keyword>
<feature type="transmembrane region" description="Helical" evidence="8">
    <location>
        <begin position="6"/>
        <end position="24"/>
    </location>
</feature>
<gene>
    <name evidence="9" type="ORF">MERR_LOCUS34497</name>
</gene>
<accession>A0A6D2K3Q4</accession>
<dbReference type="EMBL" id="CACVBM020001370">
    <property type="protein sequence ID" value="CAA7047262.1"/>
    <property type="molecule type" value="Genomic_DNA"/>
</dbReference>
<keyword evidence="7" id="KW-0503">Monooxygenase</keyword>
<keyword evidence="3" id="KW-0349">Heme</keyword>
<dbReference type="AlphaFoldDB" id="A0A6D2K3Q4"/>
<dbReference type="Proteomes" id="UP000467841">
    <property type="component" value="Unassembled WGS sequence"/>
</dbReference>
<evidence type="ECO:0000256" key="6">
    <source>
        <dbReference type="ARBA" id="ARBA00023004"/>
    </source>
</evidence>
<dbReference type="Gene3D" id="1.10.630.10">
    <property type="entry name" value="Cytochrome P450"/>
    <property type="match status" value="1"/>
</dbReference>
<keyword evidence="5" id="KW-0560">Oxidoreductase</keyword>
<evidence type="ECO:0000313" key="9">
    <source>
        <dbReference type="EMBL" id="CAA7047262.1"/>
    </source>
</evidence>
<evidence type="ECO:0000256" key="1">
    <source>
        <dbReference type="ARBA" id="ARBA00001971"/>
    </source>
</evidence>
<dbReference type="GO" id="GO:0004497">
    <property type="term" value="F:monooxygenase activity"/>
    <property type="evidence" value="ECO:0007669"/>
    <property type="project" value="UniProtKB-KW"/>
</dbReference>
<evidence type="ECO:0000256" key="7">
    <source>
        <dbReference type="ARBA" id="ARBA00023033"/>
    </source>
</evidence>
<evidence type="ECO:0000313" key="10">
    <source>
        <dbReference type="Proteomes" id="UP000467841"/>
    </source>
</evidence>
<name>A0A6D2K3Q4_9BRAS</name>
<dbReference type="InterPro" id="IPR036396">
    <property type="entry name" value="Cyt_P450_sf"/>
</dbReference>
<dbReference type="SUPFAM" id="SSF48264">
    <property type="entry name" value="Cytochrome P450"/>
    <property type="match status" value="1"/>
</dbReference>
<keyword evidence="10" id="KW-1185">Reference proteome</keyword>
<sequence length="259" mass="29536">MAMISLLEAFIASLFFLVFLYFFLHKKSHGGPILKSWPFLGMLPGMLVQLPRIFDWTAEVLEATNLTFSFKGPWFSGTDLLFTADPKNIHHILSTNFGNYPKGPEFKKIFDVLGDGILAADLELWEDLRKSSHALFHHQDFEKLSVSTNTSKLKEGLVPFLDNAAAKNIIIDLQDLLHRFMSDTSSILMIGYDPMSLSIETPEVEYGEAAEFGEAADLAEEAIYYRHFKPVMLWRLQNWIGVGLERKMKNSFFSFNQIV</sequence>
<evidence type="ECO:0008006" key="11">
    <source>
        <dbReference type="Google" id="ProtNLM"/>
    </source>
</evidence>
<evidence type="ECO:0000256" key="8">
    <source>
        <dbReference type="SAM" id="Phobius"/>
    </source>
</evidence>
<dbReference type="PANTHER" id="PTHR24296">
    <property type="entry name" value="CYTOCHROME P450"/>
    <property type="match status" value="1"/>
</dbReference>
<dbReference type="GO" id="GO:0016705">
    <property type="term" value="F:oxidoreductase activity, acting on paired donors, with incorporation or reduction of molecular oxygen"/>
    <property type="evidence" value="ECO:0007669"/>
    <property type="project" value="InterPro"/>
</dbReference>
<organism evidence="9 10">
    <name type="scientific">Microthlaspi erraticum</name>
    <dbReference type="NCBI Taxonomy" id="1685480"/>
    <lineage>
        <taxon>Eukaryota</taxon>
        <taxon>Viridiplantae</taxon>
        <taxon>Streptophyta</taxon>
        <taxon>Embryophyta</taxon>
        <taxon>Tracheophyta</taxon>
        <taxon>Spermatophyta</taxon>
        <taxon>Magnoliopsida</taxon>
        <taxon>eudicotyledons</taxon>
        <taxon>Gunneridae</taxon>
        <taxon>Pentapetalae</taxon>
        <taxon>rosids</taxon>
        <taxon>malvids</taxon>
        <taxon>Brassicales</taxon>
        <taxon>Brassicaceae</taxon>
        <taxon>Coluteocarpeae</taxon>
        <taxon>Microthlaspi</taxon>
    </lineage>
</organism>
<evidence type="ECO:0000256" key="3">
    <source>
        <dbReference type="ARBA" id="ARBA00022617"/>
    </source>
</evidence>
<comment type="similarity">
    <text evidence="2">Belongs to the cytochrome P450 family.</text>
</comment>
<evidence type="ECO:0000256" key="5">
    <source>
        <dbReference type="ARBA" id="ARBA00023002"/>
    </source>
</evidence>